<dbReference type="Proteomes" id="UP000799424">
    <property type="component" value="Unassembled WGS sequence"/>
</dbReference>
<dbReference type="EMBL" id="MU006216">
    <property type="protein sequence ID" value="KAF2833638.1"/>
    <property type="molecule type" value="Genomic_DNA"/>
</dbReference>
<evidence type="ECO:0000256" key="1">
    <source>
        <dbReference type="SAM" id="MobiDB-lite"/>
    </source>
</evidence>
<feature type="region of interest" description="Disordered" evidence="1">
    <location>
        <begin position="68"/>
        <end position="117"/>
    </location>
</feature>
<evidence type="ECO:0000313" key="2">
    <source>
        <dbReference type="EMBL" id="KAF2833638.1"/>
    </source>
</evidence>
<evidence type="ECO:0000313" key="3">
    <source>
        <dbReference type="Proteomes" id="UP000799424"/>
    </source>
</evidence>
<feature type="non-terminal residue" evidence="2">
    <location>
        <position position="117"/>
    </location>
</feature>
<protein>
    <submittedName>
        <fullName evidence="2">Uncharacterized protein</fullName>
    </submittedName>
</protein>
<gene>
    <name evidence="2" type="ORF">CC86DRAFT_268987</name>
</gene>
<feature type="non-terminal residue" evidence="2">
    <location>
        <position position="1"/>
    </location>
</feature>
<proteinExistence type="predicted"/>
<sequence length="117" mass="12615">NSRHHLPLNSMLFESTPNLRQPLPANATLVNIHDAANLDVTALPSPPAPAERKLSVWARLLAKMKSALSGKKNKGPEIGDPMDFQHCVTGGSGPLREPVSAGGMRGSEEWEDVEEAR</sequence>
<dbReference type="AlphaFoldDB" id="A0A6A7ALV5"/>
<reference evidence="2" key="1">
    <citation type="journal article" date="2020" name="Stud. Mycol.">
        <title>101 Dothideomycetes genomes: a test case for predicting lifestyles and emergence of pathogens.</title>
        <authorList>
            <person name="Haridas S."/>
            <person name="Albert R."/>
            <person name="Binder M."/>
            <person name="Bloem J."/>
            <person name="Labutti K."/>
            <person name="Salamov A."/>
            <person name="Andreopoulos B."/>
            <person name="Baker S."/>
            <person name="Barry K."/>
            <person name="Bills G."/>
            <person name="Bluhm B."/>
            <person name="Cannon C."/>
            <person name="Castanera R."/>
            <person name="Culley D."/>
            <person name="Daum C."/>
            <person name="Ezra D."/>
            <person name="Gonzalez J."/>
            <person name="Henrissat B."/>
            <person name="Kuo A."/>
            <person name="Liang C."/>
            <person name="Lipzen A."/>
            <person name="Lutzoni F."/>
            <person name="Magnuson J."/>
            <person name="Mondo S."/>
            <person name="Nolan M."/>
            <person name="Ohm R."/>
            <person name="Pangilinan J."/>
            <person name="Park H.-J."/>
            <person name="Ramirez L."/>
            <person name="Alfaro M."/>
            <person name="Sun H."/>
            <person name="Tritt A."/>
            <person name="Yoshinaga Y."/>
            <person name="Zwiers L.-H."/>
            <person name="Turgeon B."/>
            <person name="Goodwin S."/>
            <person name="Spatafora J."/>
            <person name="Crous P."/>
            <person name="Grigoriev I."/>
        </authorList>
    </citation>
    <scope>NUCLEOTIDE SEQUENCE</scope>
    <source>
        <strain evidence="2">CBS 113818</strain>
    </source>
</reference>
<dbReference type="OrthoDB" id="3684516at2759"/>
<keyword evidence="3" id="KW-1185">Reference proteome</keyword>
<accession>A0A6A7ALV5</accession>
<organism evidence="2 3">
    <name type="scientific">Ophiobolus disseminans</name>
    <dbReference type="NCBI Taxonomy" id="1469910"/>
    <lineage>
        <taxon>Eukaryota</taxon>
        <taxon>Fungi</taxon>
        <taxon>Dikarya</taxon>
        <taxon>Ascomycota</taxon>
        <taxon>Pezizomycotina</taxon>
        <taxon>Dothideomycetes</taxon>
        <taxon>Pleosporomycetidae</taxon>
        <taxon>Pleosporales</taxon>
        <taxon>Pleosporineae</taxon>
        <taxon>Phaeosphaeriaceae</taxon>
        <taxon>Ophiobolus</taxon>
    </lineage>
</organism>
<name>A0A6A7ALV5_9PLEO</name>